<evidence type="ECO:0000313" key="10">
    <source>
        <dbReference type="EMBL" id="KAK1271607.1"/>
    </source>
</evidence>
<name>A0AAV9B5K3_ACOGR</name>
<comment type="subcellular location">
    <subcellularLocation>
        <location evidence="1">Secreted</location>
        <location evidence="1">Cell wall</location>
    </subcellularLocation>
</comment>
<dbReference type="Pfam" id="PF00295">
    <property type="entry name" value="Glyco_hydro_28"/>
    <property type="match status" value="1"/>
</dbReference>
<dbReference type="InterPro" id="IPR011050">
    <property type="entry name" value="Pectin_lyase_fold/virulence"/>
</dbReference>
<dbReference type="AlphaFoldDB" id="A0AAV9B5K3"/>
<dbReference type="GO" id="GO:0005975">
    <property type="term" value="P:carbohydrate metabolic process"/>
    <property type="evidence" value="ECO:0007669"/>
    <property type="project" value="InterPro"/>
</dbReference>
<keyword evidence="7" id="KW-0961">Cell wall biogenesis/degradation</keyword>
<evidence type="ECO:0000256" key="7">
    <source>
        <dbReference type="ARBA" id="ARBA00023316"/>
    </source>
</evidence>
<dbReference type="InterPro" id="IPR012334">
    <property type="entry name" value="Pectin_lyas_fold"/>
</dbReference>
<organism evidence="10 11">
    <name type="scientific">Acorus gramineus</name>
    <name type="common">Dwarf sweet flag</name>
    <dbReference type="NCBI Taxonomy" id="55184"/>
    <lineage>
        <taxon>Eukaryota</taxon>
        <taxon>Viridiplantae</taxon>
        <taxon>Streptophyta</taxon>
        <taxon>Embryophyta</taxon>
        <taxon>Tracheophyta</taxon>
        <taxon>Spermatophyta</taxon>
        <taxon>Magnoliopsida</taxon>
        <taxon>Liliopsida</taxon>
        <taxon>Acoraceae</taxon>
        <taxon>Acorus</taxon>
    </lineage>
</organism>
<evidence type="ECO:0000256" key="6">
    <source>
        <dbReference type="ARBA" id="ARBA00023295"/>
    </source>
</evidence>
<keyword evidence="5 9" id="KW-0378">Hydrolase</keyword>
<sequence>MVLGDIHAPSDTTWIGIGTWISFNQISGLTIDGSGTINGMGKVWWDTSCKRHPELLISLAGCNNLSLKDFKLVNGPRNHLAITGSKGLTISHLTITAAGDSPNTDGIDITQSNNVIIENCTIGTGDDCIALGNSMSNVNITGVACGPGHGISIGSLGKDSARATVEQIHGGSGYARGITFNNITLTSTANPIIIDQFYCDNNKPCGISSSAVEVSDVRFTNVKGTVQLDGSNTQVGIRLNCSATVPCKNIIVDDVQITSTDPKVQVTSICSNAQVINTCTNCIPNLNCAMGSTSESFIQMPIMSDDNDSDSDYLHMEL</sequence>
<evidence type="ECO:0000313" key="11">
    <source>
        <dbReference type="Proteomes" id="UP001179952"/>
    </source>
</evidence>
<evidence type="ECO:0000256" key="1">
    <source>
        <dbReference type="ARBA" id="ARBA00004191"/>
    </source>
</evidence>
<dbReference type="PANTHER" id="PTHR31375">
    <property type="match status" value="1"/>
</dbReference>
<dbReference type="SMART" id="SM00710">
    <property type="entry name" value="PbH1"/>
    <property type="match status" value="5"/>
</dbReference>
<keyword evidence="4" id="KW-0964">Secreted</keyword>
<keyword evidence="3" id="KW-0134">Cell wall</keyword>
<dbReference type="Gene3D" id="2.160.20.10">
    <property type="entry name" value="Single-stranded right-handed beta-helix, Pectin lyase-like"/>
    <property type="match status" value="1"/>
</dbReference>
<evidence type="ECO:0000256" key="5">
    <source>
        <dbReference type="ARBA" id="ARBA00022801"/>
    </source>
</evidence>
<dbReference type="GO" id="GO:0004650">
    <property type="term" value="F:polygalacturonase activity"/>
    <property type="evidence" value="ECO:0007669"/>
    <property type="project" value="InterPro"/>
</dbReference>
<protein>
    <submittedName>
        <fullName evidence="10">Polygalacturonase</fullName>
    </submittedName>
</protein>
<keyword evidence="6 9" id="KW-0326">Glycosidase</keyword>
<gene>
    <name evidence="10" type="ORF">QJS04_geneDACA019968</name>
</gene>
<dbReference type="Proteomes" id="UP001179952">
    <property type="component" value="Unassembled WGS sequence"/>
</dbReference>
<dbReference type="InterPro" id="IPR006626">
    <property type="entry name" value="PbH1"/>
</dbReference>
<dbReference type="EMBL" id="JAUJYN010000005">
    <property type="protein sequence ID" value="KAK1271607.1"/>
    <property type="molecule type" value="Genomic_DNA"/>
</dbReference>
<evidence type="ECO:0000256" key="8">
    <source>
        <dbReference type="PROSITE-ProRule" id="PRU10052"/>
    </source>
</evidence>
<accession>A0AAV9B5K3</accession>
<evidence type="ECO:0000256" key="3">
    <source>
        <dbReference type="ARBA" id="ARBA00022512"/>
    </source>
</evidence>
<evidence type="ECO:0000256" key="2">
    <source>
        <dbReference type="ARBA" id="ARBA00008834"/>
    </source>
</evidence>
<keyword evidence="11" id="KW-1185">Reference proteome</keyword>
<comment type="caution">
    <text evidence="10">The sequence shown here is derived from an EMBL/GenBank/DDBJ whole genome shotgun (WGS) entry which is preliminary data.</text>
</comment>
<proteinExistence type="inferred from homology"/>
<evidence type="ECO:0000256" key="9">
    <source>
        <dbReference type="RuleBase" id="RU361169"/>
    </source>
</evidence>
<feature type="active site" evidence="8">
    <location>
        <position position="149"/>
    </location>
</feature>
<evidence type="ECO:0000256" key="4">
    <source>
        <dbReference type="ARBA" id="ARBA00022525"/>
    </source>
</evidence>
<comment type="similarity">
    <text evidence="2 9">Belongs to the glycosyl hydrolase 28 family.</text>
</comment>
<dbReference type="PROSITE" id="PS00502">
    <property type="entry name" value="POLYGALACTURONASE"/>
    <property type="match status" value="1"/>
</dbReference>
<dbReference type="SUPFAM" id="SSF51126">
    <property type="entry name" value="Pectin lyase-like"/>
    <property type="match status" value="1"/>
</dbReference>
<reference evidence="10" key="1">
    <citation type="journal article" date="2023" name="Nat. Commun.">
        <title>Diploid and tetraploid genomes of Acorus and the evolution of monocots.</title>
        <authorList>
            <person name="Ma L."/>
            <person name="Liu K.W."/>
            <person name="Li Z."/>
            <person name="Hsiao Y.Y."/>
            <person name="Qi Y."/>
            <person name="Fu T."/>
            <person name="Tang G.D."/>
            <person name="Zhang D."/>
            <person name="Sun W.H."/>
            <person name="Liu D.K."/>
            <person name="Li Y."/>
            <person name="Chen G.Z."/>
            <person name="Liu X.D."/>
            <person name="Liao X.Y."/>
            <person name="Jiang Y.T."/>
            <person name="Yu X."/>
            <person name="Hao Y."/>
            <person name="Huang J."/>
            <person name="Zhao X.W."/>
            <person name="Ke S."/>
            <person name="Chen Y.Y."/>
            <person name="Wu W.L."/>
            <person name="Hsu J.L."/>
            <person name="Lin Y.F."/>
            <person name="Huang M.D."/>
            <person name="Li C.Y."/>
            <person name="Huang L."/>
            <person name="Wang Z.W."/>
            <person name="Zhao X."/>
            <person name="Zhong W.Y."/>
            <person name="Peng D.H."/>
            <person name="Ahmad S."/>
            <person name="Lan S."/>
            <person name="Zhang J.S."/>
            <person name="Tsai W.C."/>
            <person name="Van de Peer Y."/>
            <person name="Liu Z.J."/>
        </authorList>
    </citation>
    <scope>NUCLEOTIDE SEQUENCE</scope>
    <source>
        <strain evidence="10">SCP</strain>
    </source>
</reference>
<dbReference type="InterPro" id="IPR000743">
    <property type="entry name" value="Glyco_hydro_28"/>
</dbReference>
<dbReference type="GO" id="GO:0071555">
    <property type="term" value="P:cell wall organization"/>
    <property type="evidence" value="ECO:0007669"/>
    <property type="project" value="UniProtKB-KW"/>
</dbReference>
<reference evidence="10" key="2">
    <citation type="submission" date="2023-06" db="EMBL/GenBank/DDBJ databases">
        <authorList>
            <person name="Ma L."/>
            <person name="Liu K.-W."/>
            <person name="Li Z."/>
            <person name="Hsiao Y.-Y."/>
            <person name="Qi Y."/>
            <person name="Fu T."/>
            <person name="Tang G."/>
            <person name="Zhang D."/>
            <person name="Sun W.-H."/>
            <person name="Liu D.-K."/>
            <person name="Li Y."/>
            <person name="Chen G.-Z."/>
            <person name="Liu X.-D."/>
            <person name="Liao X.-Y."/>
            <person name="Jiang Y.-T."/>
            <person name="Yu X."/>
            <person name="Hao Y."/>
            <person name="Huang J."/>
            <person name="Zhao X.-W."/>
            <person name="Ke S."/>
            <person name="Chen Y.-Y."/>
            <person name="Wu W.-L."/>
            <person name="Hsu J.-L."/>
            <person name="Lin Y.-F."/>
            <person name="Huang M.-D."/>
            <person name="Li C.-Y."/>
            <person name="Huang L."/>
            <person name="Wang Z.-W."/>
            <person name="Zhao X."/>
            <person name="Zhong W.-Y."/>
            <person name="Peng D.-H."/>
            <person name="Ahmad S."/>
            <person name="Lan S."/>
            <person name="Zhang J.-S."/>
            <person name="Tsai W.-C."/>
            <person name="Van De Peer Y."/>
            <person name="Liu Z.-J."/>
        </authorList>
    </citation>
    <scope>NUCLEOTIDE SEQUENCE</scope>
    <source>
        <strain evidence="10">SCP</strain>
        <tissue evidence="10">Leaves</tissue>
    </source>
</reference>